<sequence length="55" mass="6564">MDLKRKMDINGTELCNISPFFSEEKMVYCGIQNVVKTKVKKYYEIPDIVLQKFMR</sequence>
<protein>
    <submittedName>
        <fullName evidence="1">Uncharacterized protein</fullName>
    </submittedName>
</protein>
<dbReference type="Proteomes" id="UP000003755">
    <property type="component" value="Unassembled WGS sequence"/>
</dbReference>
<dbReference type="EMBL" id="ABYU02000010">
    <property type="protein sequence ID" value="EEX22865.1"/>
    <property type="molecule type" value="Genomic_DNA"/>
</dbReference>
<dbReference type="HOGENOM" id="CLU_3022862_0_0_9"/>
<dbReference type="STRING" id="537007.BLAHAN_04481"/>
<dbReference type="AlphaFoldDB" id="C9L531"/>
<evidence type="ECO:0000313" key="1">
    <source>
        <dbReference type="EMBL" id="EEX22865.1"/>
    </source>
</evidence>
<accession>C9L531</accession>
<gene>
    <name evidence="1" type="ORF">BLAHAN_04481</name>
</gene>
<organism evidence="1 2">
    <name type="scientific">Blautia hansenii DSM 20583</name>
    <dbReference type="NCBI Taxonomy" id="537007"/>
    <lineage>
        <taxon>Bacteria</taxon>
        <taxon>Bacillati</taxon>
        <taxon>Bacillota</taxon>
        <taxon>Clostridia</taxon>
        <taxon>Lachnospirales</taxon>
        <taxon>Lachnospiraceae</taxon>
        <taxon>Blautia</taxon>
    </lineage>
</organism>
<proteinExistence type="predicted"/>
<evidence type="ECO:0000313" key="2">
    <source>
        <dbReference type="Proteomes" id="UP000003755"/>
    </source>
</evidence>
<name>C9L531_BLAHA</name>
<comment type="caution">
    <text evidence="1">The sequence shown here is derived from an EMBL/GenBank/DDBJ whole genome shotgun (WGS) entry which is preliminary data.</text>
</comment>
<reference evidence="1" key="1">
    <citation type="submission" date="2009-09" db="EMBL/GenBank/DDBJ databases">
        <authorList>
            <person name="Weinstock G."/>
            <person name="Sodergren E."/>
            <person name="Clifton S."/>
            <person name="Fulton L."/>
            <person name="Fulton B."/>
            <person name="Courtney L."/>
            <person name="Fronick C."/>
            <person name="Harrison M."/>
            <person name="Strong C."/>
            <person name="Farmer C."/>
            <person name="Delahaunty K."/>
            <person name="Markovic C."/>
            <person name="Hall O."/>
            <person name="Minx P."/>
            <person name="Tomlinson C."/>
            <person name="Mitreva M."/>
            <person name="Nelson J."/>
            <person name="Hou S."/>
            <person name="Wollam A."/>
            <person name="Pepin K.H."/>
            <person name="Johnson M."/>
            <person name="Bhonagiri V."/>
            <person name="Nash W.E."/>
            <person name="Warren W."/>
            <person name="Chinwalla A."/>
            <person name="Mardis E.R."/>
            <person name="Wilson R.K."/>
        </authorList>
    </citation>
    <scope>NUCLEOTIDE SEQUENCE [LARGE SCALE GENOMIC DNA]</scope>
    <source>
        <strain evidence="1">DSM 20583</strain>
    </source>
</reference>
<keyword evidence="2" id="KW-1185">Reference proteome</keyword>